<dbReference type="SUPFAM" id="SSF50475">
    <property type="entry name" value="FMN-binding split barrel"/>
    <property type="match status" value="1"/>
</dbReference>
<name>A0A7I7KU91_9MYCO</name>
<keyword evidence="2" id="KW-1185">Reference proteome</keyword>
<dbReference type="InterPro" id="IPR012349">
    <property type="entry name" value="Split_barrel_FMN-bd"/>
</dbReference>
<dbReference type="EMBL" id="AP022569">
    <property type="protein sequence ID" value="BBX45256.1"/>
    <property type="molecule type" value="Genomic_DNA"/>
</dbReference>
<organism evidence="1 2">
    <name type="scientific">Mycobacterium cookii</name>
    <dbReference type="NCBI Taxonomy" id="1775"/>
    <lineage>
        <taxon>Bacteria</taxon>
        <taxon>Bacillati</taxon>
        <taxon>Actinomycetota</taxon>
        <taxon>Actinomycetes</taxon>
        <taxon>Mycobacteriales</taxon>
        <taxon>Mycobacteriaceae</taxon>
        <taxon>Mycobacterium</taxon>
    </lineage>
</organism>
<evidence type="ECO:0000313" key="1">
    <source>
        <dbReference type="EMBL" id="BBX45256.1"/>
    </source>
</evidence>
<dbReference type="InterPro" id="IPR024747">
    <property type="entry name" value="Pyridox_Oxase-rel"/>
</dbReference>
<sequence>MKQSAYDGGLGTARLPGRAEQMDRDEAMRLLSSVDYGRIVFDLQALPAIRPVNHLVDAGTVIVRTRLTSAIGSAVSSGDGLVVAYEADDLDPLTQTGWSVVVTGRAHTVFDPESVARYERLLHPWVNHPDSVVAIAPTMVTGIRIVAARE</sequence>
<dbReference type="Proteomes" id="UP000465866">
    <property type="component" value="Chromosome"/>
</dbReference>
<protein>
    <recommendedName>
        <fullName evidence="3">Pyridoxamine 5'-phosphate oxidase</fullName>
    </recommendedName>
</protein>
<reference evidence="1 2" key="1">
    <citation type="journal article" date="2019" name="Emerg. Microbes Infect.">
        <title>Comprehensive subspecies identification of 175 nontuberculous mycobacteria species based on 7547 genomic profiles.</title>
        <authorList>
            <person name="Matsumoto Y."/>
            <person name="Kinjo T."/>
            <person name="Motooka D."/>
            <person name="Nabeya D."/>
            <person name="Jung N."/>
            <person name="Uechi K."/>
            <person name="Horii T."/>
            <person name="Iida T."/>
            <person name="Fujita J."/>
            <person name="Nakamura S."/>
        </authorList>
    </citation>
    <scope>NUCLEOTIDE SEQUENCE [LARGE SCALE GENOMIC DNA]</scope>
    <source>
        <strain evidence="1 2">JCM 12404</strain>
    </source>
</reference>
<dbReference type="Gene3D" id="2.30.110.10">
    <property type="entry name" value="Electron Transport, Fmn-binding Protein, Chain A"/>
    <property type="match status" value="1"/>
</dbReference>
<gene>
    <name evidence="1" type="ORF">MCOO_12710</name>
</gene>
<dbReference type="Pfam" id="PF12900">
    <property type="entry name" value="Pyridox_ox_2"/>
    <property type="match status" value="1"/>
</dbReference>
<evidence type="ECO:0008006" key="3">
    <source>
        <dbReference type="Google" id="ProtNLM"/>
    </source>
</evidence>
<dbReference type="AlphaFoldDB" id="A0A7I7KU91"/>
<proteinExistence type="predicted"/>
<evidence type="ECO:0000313" key="2">
    <source>
        <dbReference type="Proteomes" id="UP000465866"/>
    </source>
</evidence>
<accession>A0A7I7KU91</accession>
<dbReference type="KEGG" id="mcoo:MCOO_12710"/>